<organism evidence="1">
    <name type="scientific">marine sediment metagenome</name>
    <dbReference type="NCBI Taxonomy" id="412755"/>
    <lineage>
        <taxon>unclassified sequences</taxon>
        <taxon>metagenomes</taxon>
        <taxon>ecological metagenomes</taxon>
    </lineage>
</organism>
<dbReference type="AlphaFoldDB" id="A0A0F9RR57"/>
<comment type="caution">
    <text evidence="1">The sequence shown here is derived from an EMBL/GenBank/DDBJ whole genome shotgun (WGS) entry which is preliminary data.</text>
</comment>
<sequence length="56" mass="6411">MDKILEINTKKGVPIRFMQKEEQFGIITELYVNGNLVIDTPEDLNALIRLLKCGAY</sequence>
<dbReference type="EMBL" id="LAZR01001025">
    <property type="protein sequence ID" value="KKN52292.1"/>
    <property type="molecule type" value="Genomic_DNA"/>
</dbReference>
<name>A0A0F9RR57_9ZZZZ</name>
<evidence type="ECO:0000313" key="1">
    <source>
        <dbReference type="EMBL" id="KKN52292.1"/>
    </source>
</evidence>
<protein>
    <submittedName>
        <fullName evidence="1">Uncharacterized protein</fullName>
    </submittedName>
</protein>
<gene>
    <name evidence="1" type="ORF">LCGC14_0613870</name>
</gene>
<proteinExistence type="predicted"/>
<accession>A0A0F9RR57</accession>
<reference evidence="1" key="1">
    <citation type="journal article" date="2015" name="Nature">
        <title>Complex archaea that bridge the gap between prokaryotes and eukaryotes.</title>
        <authorList>
            <person name="Spang A."/>
            <person name="Saw J.H."/>
            <person name="Jorgensen S.L."/>
            <person name="Zaremba-Niedzwiedzka K."/>
            <person name="Martijn J."/>
            <person name="Lind A.E."/>
            <person name="van Eijk R."/>
            <person name="Schleper C."/>
            <person name="Guy L."/>
            <person name="Ettema T.J."/>
        </authorList>
    </citation>
    <scope>NUCLEOTIDE SEQUENCE</scope>
</reference>